<dbReference type="InterPro" id="IPR000014">
    <property type="entry name" value="PAS"/>
</dbReference>
<reference evidence="17 18" key="1">
    <citation type="submission" date="2016-08" db="EMBL/GenBank/DDBJ databases">
        <title>Hymenobacter coccineus sp. nov., Hymenobacter lapidarius sp. nov. and Hymenobacter glacialis sp. nov., isolated from Antarctic soil.</title>
        <authorList>
            <person name="Sedlacek I."/>
            <person name="Kralova S."/>
            <person name="Kyrova K."/>
            <person name="Maslanova I."/>
            <person name="Stankova E."/>
            <person name="Vrbovska V."/>
            <person name="Nemec M."/>
            <person name="Bartak M."/>
            <person name="Svec P."/>
            <person name="Busse H.-J."/>
            <person name="Pantucek R."/>
        </authorList>
    </citation>
    <scope>NUCLEOTIDE SEQUENCE [LARGE SCALE GENOMIC DNA]</scope>
    <source>
        <strain evidence="17 18">CCM 8643</strain>
    </source>
</reference>
<accession>A0A1G1T0G0</accession>
<dbReference type="Pfam" id="PF02518">
    <property type="entry name" value="HATPase_c"/>
    <property type="match status" value="1"/>
</dbReference>
<feature type="domain" description="Histidine kinase" evidence="13">
    <location>
        <begin position="817"/>
        <end position="1039"/>
    </location>
</feature>
<keyword evidence="8" id="KW-0418">Kinase</keyword>
<dbReference type="InterPro" id="IPR000700">
    <property type="entry name" value="PAS-assoc_C"/>
</dbReference>
<feature type="domain" description="PAS" evidence="15">
    <location>
        <begin position="54"/>
        <end position="93"/>
    </location>
</feature>
<feature type="domain" description="PAS" evidence="15">
    <location>
        <begin position="676"/>
        <end position="748"/>
    </location>
</feature>
<evidence type="ECO:0000259" key="13">
    <source>
        <dbReference type="PROSITE" id="PS50109"/>
    </source>
</evidence>
<protein>
    <recommendedName>
        <fullName evidence="3">histidine kinase</fullName>
        <ecNumber evidence="3">2.7.13.3</ecNumber>
    </recommendedName>
</protein>
<dbReference type="GO" id="GO:0006355">
    <property type="term" value="P:regulation of DNA-templated transcription"/>
    <property type="evidence" value="ECO:0007669"/>
    <property type="project" value="InterPro"/>
</dbReference>
<sequence>MSAVTTISAAKWAELVASERAGREQAEAALAAAHAEMAALRQEVAASDGRARQHYTQLTALVHNLRVGFVLVDQAGQIQYVNQYFWDLFGLPPMAGPAEGHAPISPAAVYIDNAFRDPAAFQARALELHAAGQTVLQEEFVLANGRVIELDYLVLDTVGAGRLICYRDVTERHQRDAEIRTLSYIPQQNPNPTLRLNAAGEVLYANPAAAPLLHALAVDARGDLPARLLALVQAALRTPEQQQQELAVDGQHYLFTVGAVPGQAYVTLYLTNITARQQAEQRLAEQRAFYESLLEQVPSAVAVFDAEHRYLFLNPVLEPDAATRAWMVGKTSNETCAYRKRPEGVAQRRSAAFAEAVREQRDVSWEETREGPHGPQHWLLRYRPVVAANGAQLVLCSGVDITERKMAEEKVAQQQEFYESVLNLLPVDVAVFDAQHRFLFVNPSAVPDAAVRQQITGLTSTEYFAVHQDKRPAGLAEQREQYFELATRTRNDVTWEEMRIDHNQRPQLMLRYFRPVYDASGALQLMVGTGIDITARYTAEKLQHEVQEMLQVQQTFVRQILNTLPNVLYMVDPDNSISFTNHAYDAMVAHYQNWQAVGAPAAVLEEVQQVWEMNELVRKTHQAQTRELPFTLDTGEVMQFQVYKRPMQRPDGQVAILTVSTDITDIKHARQALERREKQYHDLVYYSQALICTHDLQGTLLSVNPAIERLLGIPAAQLVGKNLSETLPPKHRAALKAYFEGENPLKTEDQIITVQTREGELRYLRYYTYQVAQEGHAPYVLASGYDVTPGILAERALRLAKQEAEENALAKEAFLARMSHEIRTPLNGVLGMAGLLQKTSLTSPQREYLTTMQHAGQHLLALLNDVLDMAKITTHHHHVLNHAPFDLGVALHGAGQTVAALVAQKRLALTVEPLPAAMPRVLGDAYRLHQVLLNLLSNAIKFTDHGHVRLGADVLQDAPQALTLRFWVEDTGIGISPEEQVHIFEAFAQASADTSLRYGGTGLGLTISRQLVEQMGGTLQLSSVPGQGTTFSFQLVLPRAPDTAGDHAPAVPTAGFDALQGLRMLLAEDNLVNQRIAVAVLEYWGVHVHAVDNGSDALAQLQEQAYDAAILDIRMPGLSGVQVTTTIRQHPDAKLANIPIIALTANAFEADRAAYLAAGMNACLTKPYDEAALCQLLLDLTAVK</sequence>
<dbReference type="InterPro" id="IPR011006">
    <property type="entry name" value="CheY-like_superfamily"/>
</dbReference>
<feature type="domain" description="PAC" evidence="16">
    <location>
        <begin position="361"/>
        <end position="413"/>
    </location>
</feature>
<evidence type="ECO:0000256" key="6">
    <source>
        <dbReference type="ARBA" id="ARBA00022692"/>
    </source>
</evidence>
<keyword evidence="11" id="KW-0472">Membrane</keyword>
<dbReference type="EMBL" id="MDZB01000120">
    <property type="protein sequence ID" value="OGX84361.1"/>
    <property type="molecule type" value="Genomic_DNA"/>
</dbReference>
<proteinExistence type="predicted"/>
<dbReference type="Gene3D" id="3.30.450.20">
    <property type="entry name" value="PAS domain"/>
    <property type="match status" value="5"/>
</dbReference>
<dbReference type="PANTHER" id="PTHR43047:SF72">
    <property type="entry name" value="OSMOSENSING HISTIDINE PROTEIN KINASE SLN1"/>
    <property type="match status" value="1"/>
</dbReference>
<dbReference type="Pfam" id="PF00512">
    <property type="entry name" value="HisKA"/>
    <property type="match status" value="1"/>
</dbReference>
<keyword evidence="18" id="KW-1185">Reference proteome</keyword>
<dbReference type="CDD" id="cd16922">
    <property type="entry name" value="HATPase_EvgS-ArcB-TorS-like"/>
    <property type="match status" value="1"/>
</dbReference>
<dbReference type="GO" id="GO:0000155">
    <property type="term" value="F:phosphorelay sensor kinase activity"/>
    <property type="evidence" value="ECO:0007669"/>
    <property type="project" value="InterPro"/>
</dbReference>
<gene>
    <name evidence="17" type="ORF">BEN47_03085</name>
</gene>
<dbReference type="Gene3D" id="3.40.50.2300">
    <property type="match status" value="1"/>
</dbReference>
<dbReference type="PRINTS" id="PR00344">
    <property type="entry name" value="BCTRLSENSOR"/>
</dbReference>
<comment type="catalytic activity">
    <reaction evidence="1">
        <text>ATP + protein L-histidine = ADP + protein N-phospho-L-histidine.</text>
        <dbReference type="EC" id="2.7.13.3"/>
    </reaction>
</comment>
<organism evidence="17 18">
    <name type="scientific">Hymenobacter lapidarius</name>
    <dbReference type="NCBI Taxonomy" id="1908237"/>
    <lineage>
        <taxon>Bacteria</taxon>
        <taxon>Pseudomonadati</taxon>
        <taxon>Bacteroidota</taxon>
        <taxon>Cytophagia</taxon>
        <taxon>Cytophagales</taxon>
        <taxon>Hymenobacteraceae</taxon>
        <taxon>Hymenobacter</taxon>
    </lineage>
</organism>
<feature type="domain" description="PAC" evidence="16">
    <location>
        <begin position="624"/>
        <end position="675"/>
    </location>
</feature>
<dbReference type="GO" id="GO:0005886">
    <property type="term" value="C:plasma membrane"/>
    <property type="evidence" value="ECO:0007669"/>
    <property type="project" value="TreeGrafter"/>
</dbReference>
<dbReference type="PROSITE" id="PS50112">
    <property type="entry name" value="PAS"/>
    <property type="match status" value="2"/>
</dbReference>
<evidence type="ECO:0000259" key="15">
    <source>
        <dbReference type="PROSITE" id="PS50112"/>
    </source>
</evidence>
<dbReference type="Pfam" id="PF13188">
    <property type="entry name" value="PAS_8"/>
    <property type="match status" value="1"/>
</dbReference>
<dbReference type="Gene3D" id="1.10.287.130">
    <property type="match status" value="1"/>
</dbReference>
<dbReference type="Proteomes" id="UP000176294">
    <property type="component" value="Unassembled WGS sequence"/>
</dbReference>
<evidence type="ECO:0000256" key="5">
    <source>
        <dbReference type="ARBA" id="ARBA00022679"/>
    </source>
</evidence>
<dbReference type="InterPro" id="IPR013656">
    <property type="entry name" value="PAS_4"/>
</dbReference>
<evidence type="ECO:0000313" key="18">
    <source>
        <dbReference type="Proteomes" id="UP000176294"/>
    </source>
</evidence>
<evidence type="ECO:0000256" key="4">
    <source>
        <dbReference type="ARBA" id="ARBA00022553"/>
    </source>
</evidence>
<dbReference type="EC" id="2.7.13.3" evidence="3"/>
<dbReference type="CDD" id="cd00082">
    <property type="entry name" value="HisKA"/>
    <property type="match status" value="1"/>
</dbReference>
<dbReference type="STRING" id="1908237.BEN47_03085"/>
<keyword evidence="7" id="KW-0547">Nucleotide-binding</keyword>
<dbReference type="PANTHER" id="PTHR43047">
    <property type="entry name" value="TWO-COMPONENT HISTIDINE PROTEIN KINASE"/>
    <property type="match status" value="1"/>
</dbReference>
<evidence type="ECO:0000256" key="10">
    <source>
        <dbReference type="ARBA" id="ARBA00022989"/>
    </source>
</evidence>
<evidence type="ECO:0000256" key="8">
    <source>
        <dbReference type="ARBA" id="ARBA00022777"/>
    </source>
</evidence>
<evidence type="ECO:0000259" key="14">
    <source>
        <dbReference type="PROSITE" id="PS50110"/>
    </source>
</evidence>
<dbReference type="SMART" id="SM00388">
    <property type="entry name" value="HisKA"/>
    <property type="match status" value="1"/>
</dbReference>
<keyword evidence="5" id="KW-0808">Transferase</keyword>
<dbReference type="InterPro" id="IPR035965">
    <property type="entry name" value="PAS-like_dom_sf"/>
</dbReference>
<dbReference type="OrthoDB" id="9797097at2"/>
<dbReference type="Pfam" id="PF08448">
    <property type="entry name" value="PAS_4"/>
    <property type="match status" value="3"/>
</dbReference>
<dbReference type="SUPFAM" id="SSF55874">
    <property type="entry name" value="ATPase domain of HSP90 chaperone/DNA topoisomerase II/histidine kinase"/>
    <property type="match status" value="1"/>
</dbReference>
<dbReference type="InterPro" id="IPR005467">
    <property type="entry name" value="His_kinase_dom"/>
</dbReference>
<dbReference type="SUPFAM" id="SSF55785">
    <property type="entry name" value="PYP-like sensor domain (PAS domain)"/>
    <property type="match status" value="5"/>
</dbReference>
<dbReference type="CDD" id="cd00130">
    <property type="entry name" value="PAS"/>
    <property type="match status" value="1"/>
</dbReference>
<evidence type="ECO:0000256" key="2">
    <source>
        <dbReference type="ARBA" id="ARBA00004370"/>
    </source>
</evidence>
<dbReference type="InterPro" id="IPR036097">
    <property type="entry name" value="HisK_dim/P_sf"/>
</dbReference>
<feature type="domain" description="Response regulatory" evidence="14">
    <location>
        <begin position="1063"/>
        <end position="1181"/>
    </location>
</feature>
<dbReference type="Pfam" id="PF00989">
    <property type="entry name" value="PAS"/>
    <property type="match status" value="1"/>
</dbReference>
<dbReference type="InterPro" id="IPR003594">
    <property type="entry name" value="HATPase_dom"/>
</dbReference>
<dbReference type="Pfam" id="PF00072">
    <property type="entry name" value="Response_reg"/>
    <property type="match status" value="1"/>
</dbReference>
<keyword evidence="6" id="KW-0812">Transmembrane</keyword>
<comment type="caution">
    <text evidence="17">The sequence shown here is derived from an EMBL/GenBank/DDBJ whole genome shotgun (WGS) entry which is preliminary data.</text>
</comment>
<evidence type="ECO:0000256" key="12">
    <source>
        <dbReference type="PROSITE-ProRule" id="PRU00169"/>
    </source>
</evidence>
<evidence type="ECO:0000256" key="11">
    <source>
        <dbReference type="ARBA" id="ARBA00023136"/>
    </source>
</evidence>
<keyword evidence="4 12" id="KW-0597">Phosphoprotein</keyword>
<dbReference type="PROSITE" id="PS50110">
    <property type="entry name" value="RESPONSE_REGULATORY"/>
    <property type="match status" value="1"/>
</dbReference>
<dbReference type="FunFam" id="1.10.287.130:FF:000004">
    <property type="entry name" value="Ethylene receptor 1"/>
    <property type="match status" value="1"/>
</dbReference>
<dbReference type="InterPro" id="IPR001789">
    <property type="entry name" value="Sig_transdc_resp-reg_receiver"/>
</dbReference>
<dbReference type="SUPFAM" id="SSF47384">
    <property type="entry name" value="Homodimeric domain of signal transducing histidine kinase"/>
    <property type="match status" value="1"/>
</dbReference>
<dbReference type="SMART" id="SM00448">
    <property type="entry name" value="REC"/>
    <property type="match status" value="1"/>
</dbReference>
<dbReference type="NCBIfam" id="TIGR00229">
    <property type="entry name" value="sensory_box"/>
    <property type="match status" value="2"/>
</dbReference>
<keyword evidence="9" id="KW-0067">ATP-binding</keyword>
<evidence type="ECO:0000256" key="9">
    <source>
        <dbReference type="ARBA" id="ARBA00022840"/>
    </source>
</evidence>
<name>A0A1G1T0G0_9BACT</name>
<dbReference type="SMART" id="SM00091">
    <property type="entry name" value="PAS"/>
    <property type="match status" value="6"/>
</dbReference>
<dbReference type="InterPro" id="IPR036890">
    <property type="entry name" value="HATPase_C_sf"/>
</dbReference>
<keyword evidence="10" id="KW-1133">Transmembrane helix</keyword>
<dbReference type="PROSITE" id="PS50109">
    <property type="entry name" value="HIS_KIN"/>
    <property type="match status" value="1"/>
</dbReference>
<dbReference type="RefSeq" id="WP_070728911.1">
    <property type="nucleotide sequence ID" value="NZ_MDZB01000120.1"/>
</dbReference>
<evidence type="ECO:0000256" key="7">
    <source>
        <dbReference type="ARBA" id="ARBA00022741"/>
    </source>
</evidence>
<comment type="subcellular location">
    <subcellularLocation>
        <location evidence="2">Membrane</location>
    </subcellularLocation>
</comment>
<evidence type="ECO:0000256" key="1">
    <source>
        <dbReference type="ARBA" id="ARBA00000085"/>
    </source>
</evidence>
<dbReference type="InterPro" id="IPR004358">
    <property type="entry name" value="Sig_transdc_His_kin-like_C"/>
</dbReference>
<dbReference type="GO" id="GO:0009927">
    <property type="term" value="F:histidine phosphotransfer kinase activity"/>
    <property type="evidence" value="ECO:0007669"/>
    <property type="project" value="TreeGrafter"/>
</dbReference>
<dbReference type="Gene3D" id="3.30.565.10">
    <property type="entry name" value="Histidine kinase-like ATPase, C-terminal domain"/>
    <property type="match status" value="1"/>
</dbReference>
<dbReference type="InterPro" id="IPR013767">
    <property type="entry name" value="PAS_fold"/>
</dbReference>
<dbReference type="AlphaFoldDB" id="A0A1G1T0G0"/>
<dbReference type="CDD" id="cd17546">
    <property type="entry name" value="REC_hyHK_CKI1_RcsC-like"/>
    <property type="match status" value="1"/>
</dbReference>
<dbReference type="FunFam" id="3.30.565.10:FF:000010">
    <property type="entry name" value="Sensor histidine kinase RcsC"/>
    <property type="match status" value="1"/>
</dbReference>
<dbReference type="SUPFAM" id="SSF52172">
    <property type="entry name" value="CheY-like"/>
    <property type="match status" value="1"/>
</dbReference>
<dbReference type="InterPro" id="IPR003661">
    <property type="entry name" value="HisK_dim/P_dom"/>
</dbReference>
<evidence type="ECO:0000259" key="16">
    <source>
        <dbReference type="PROSITE" id="PS50113"/>
    </source>
</evidence>
<evidence type="ECO:0000313" key="17">
    <source>
        <dbReference type="EMBL" id="OGX84361.1"/>
    </source>
</evidence>
<dbReference type="SMART" id="SM00387">
    <property type="entry name" value="HATPase_c"/>
    <property type="match status" value="1"/>
</dbReference>
<dbReference type="GO" id="GO:0005524">
    <property type="term" value="F:ATP binding"/>
    <property type="evidence" value="ECO:0007669"/>
    <property type="project" value="UniProtKB-KW"/>
</dbReference>
<dbReference type="PROSITE" id="PS50113">
    <property type="entry name" value="PAC"/>
    <property type="match status" value="2"/>
</dbReference>
<evidence type="ECO:0000256" key="3">
    <source>
        <dbReference type="ARBA" id="ARBA00012438"/>
    </source>
</evidence>
<feature type="modified residue" description="4-aspartylphosphate" evidence="12">
    <location>
        <position position="1112"/>
    </location>
</feature>